<dbReference type="RefSeq" id="WP_148946749.1">
    <property type="nucleotide sequence ID" value="NZ_VTEH01000006.1"/>
</dbReference>
<sequence length="405" mass="47770">MEGHAWTEEEHEYLMRLKAEKLSYAQMAERMTFHFDRQFTHGAVRGRVRRTEKQGKLEAAAELPDIKHNYQEDFKINKDGSRSSNKLIEMDEAQEKDETFLLHAHGFNDSWEIIEAVSSKWNQHNKQDGTVTLYSSRIKAKKKQSGISKKELMELIQELPSVTYKVIKQELKDKRLLEIPIYDPHFGISTLEEYEDTVRDIHTVLSAKRWEEVVFVIGQDLLHHDNFRNSTASGTVIEQVDIKQAWMDAYSFYLVLIETAIKQSNRVKLIYSKGNHDESMSWCFVQTLKVRFPQLEVDDDIQERKSHTFHNIFLGYTHGDKARNKLHNLFPVEFPEQWAKAKTREIKIGHLHTEDAKDVFGMMIRTLSTRNKTDQWHKDNGFVGNHKRFMLFEYNEDELKHIHYV</sequence>
<dbReference type="Proteomes" id="UP000323317">
    <property type="component" value="Unassembled WGS sequence"/>
</dbReference>
<accession>A0A5D4KEG1</accession>
<name>A0A5D4KEG1_9BACI</name>
<gene>
    <name evidence="1" type="ORF">FZC79_10415</name>
</gene>
<dbReference type="AlphaFoldDB" id="A0A5D4KEG1"/>
<protein>
    <submittedName>
        <fullName evidence="1">Uncharacterized protein</fullName>
    </submittedName>
</protein>
<evidence type="ECO:0000313" key="2">
    <source>
        <dbReference type="Proteomes" id="UP000323317"/>
    </source>
</evidence>
<proteinExistence type="predicted"/>
<dbReference type="EMBL" id="VTEH01000006">
    <property type="protein sequence ID" value="TYR75572.1"/>
    <property type="molecule type" value="Genomic_DNA"/>
</dbReference>
<evidence type="ECO:0000313" key="1">
    <source>
        <dbReference type="EMBL" id="TYR75572.1"/>
    </source>
</evidence>
<comment type="caution">
    <text evidence="1">The sequence shown here is derived from an EMBL/GenBank/DDBJ whole genome shotgun (WGS) entry which is preliminary data.</text>
</comment>
<organism evidence="1 2">
    <name type="scientific">Rossellomorea vietnamensis</name>
    <dbReference type="NCBI Taxonomy" id="218284"/>
    <lineage>
        <taxon>Bacteria</taxon>
        <taxon>Bacillati</taxon>
        <taxon>Bacillota</taxon>
        <taxon>Bacilli</taxon>
        <taxon>Bacillales</taxon>
        <taxon>Bacillaceae</taxon>
        <taxon>Rossellomorea</taxon>
    </lineage>
</organism>
<reference evidence="1 2" key="1">
    <citation type="submission" date="2019-08" db="EMBL/GenBank/DDBJ databases">
        <title>Bacillus genomes from the desert of Cuatro Cienegas, Coahuila.</title>
        <authorList>
            <person name="Olmedo-Alvarez G."/>
        </authorList>
    </citation>
    <scope>NUCLEOTIDE SEQUENCE [LARGE SCALE GENOMIC DNA]</scope>
    <source>
        <strain evidence="1 2">CH40_1T</strain>
    </source>
</reference>